<feature type="repeat" description="CXXCXGXG motif" evidence="9">
    <location>
        <begin position="168"/>
        <end position="175"/>
    </location>
</feature>
<dbReference type="PRINTS" id="PR00625">
    <property type="entry name" value="JDOMAIN"/>
</dbReference>
<feature type="repeat" description="CXXCXGXG motif" evidence="9">
    <location>
        <begin position="204"/>
        <end position="211"/>
    </location>
</feature>
<dbReference type="Gene3D" id="1.10.287.110">
    <property type="entry name" value="DnaJ domain"/>
    <property type="match status" value="1"/>
</dbReference>
<dbReference type="Gene3D" id="2.60.260.20">
    <property type="entry name" value="Urease metallochaperone UreE, N-terminal domain"/>
    <property type="match status" value="2"/>
</dbReference>
<feature type="domain" description="CR-type" evidence="12">
    <location>
        <begin position="138"/>
        <end position="216"/>
    </location>
</feature>
<dbReference type="SMART" id="SM00271">
    <property type="entry name" value="DnaJ"/>
    <property type="match status" value="1"/>
</dbReference>
<keyword evidence="14" id="KW-1185">Reference proteome</keyword>
<evidence type="ECO:0000256" key="8">
    <source>
        <dbReference type="ARBA" id="ARBA00023186"/>
    </source>
</evidence>
<evidence type="ECO:0000256" key="6">
    <source>
        <dbReference type="ARBA" id="ARBA00022833"/>
    </source>
</evidence>
<sequence>MAKRDYYEVLGVAKDASERDLKKAYRRMAMKYHPDRNPDDKDAENKFKEVNEAFEILSDSQKRAAYDQYGHAGVDPSQGAGGFGGFGAGGAGSFSDIFGDVFGDIFGGGGGGRSQSSVQRGADLRYSLELDLEEAVKGVSKKIRIPTQVECGTCDGSGAKKGSKPETCTTCGGVGQVRMQQGFFSVQQTCPACHGSGKVIKDPCHSCHGSGRTEEYKTLSVKVPAGVDSGDRIRLAGEGEAGFNGGPPGDLYVQVYVKDHPIFHRDGKHLYCEVPISIIDAALGGELEVPTLDGRVKLKVPPETQTGKLFRLRNKGVTPVRGGSQGDLLCRVVVETPVNLTTKQKELLKELQDSFEAEGHHRQSPKKTSWFENVKNFFGDMKV</sequence>
<feature type="binding site" evidence="9">
    <location>
        <position position="168"/>
    </location>
    <ligand>
        <name>Zn(2+)</name>
        <dbReference type="ChEBI" id="CHEBI:29105"/>
        <label>2</label>
    </ligand>
</feature>
<feature type="binding site" evidence="9">
    <location>
        <position position="207"/>
    </location>
    <ligand>
        <name>Zn(2+)</name>
        <dbReference type="ChEBI" id="CHEBI:29105"/>
        <label>1</label>
    </ligand>
</feature>
<comment type="caution">
    <text evidence="13">The sequence shown here is derived from an EMBL/GenBank/DDBJ whole genome shotgun (WGS) entry which is preliminary data.</text>
</comment>
<dbReference type="Pfam" id="PF01556">
    <property type="entry name" value="DnaJ_C"/>
    <property type="match status" value="1"/>
</dbReference>
<feature type="repeat" description="CXXCXGXG motif" evidence="9">
    <location>
        <begin position="190"/>
        <end position="197"/>
    </location>
</feature>
<dbReference type="InterPro" id="IPR036869">
    <property type="entry name" value="J_dom_sf"/>
</dbReference>
<keyword evidence="5 9" id="KW-0863">Zinc-finger</keyword>
<dbReference type="InterPro" id="IPR018253">
    <property type="entry name" value="DnaJ_domain_CS"/>
</dbReference>
<reference evidence="13 14" key="1">
    <citation type="submission" date="2022-11" db="EMBL/GenBank/DDBJ databases">
        <title>Spartinivicinus poritis sp. nov., isolated from scleractinian coral Porites lutea.</title>
        <authorList>
            <person name="Zhang G."/>
            <person name="Cai L."/>
            <person name="Wei Q."/>
        </authorList>
    </citation>
    <scope>NUCLEOTIDE SEQUENCE [LARGE SCALE GENOMIC DNA]</scope>
    <source>
        <strain evidence="13 14">A2-2</strain>
    </source>
</reference>
<feature type="binding site" evidence="9">
    <location>
        <position position="190"/>
    </location>
    <ligand>
        <name>Zn(2+)</name>
        <dbReference type="ChEBI" id="CHEBI:29105"/>
        <label>2</label>
    </ligand>
</feature>
<keyword evidence="2 9" id="KW-0235">DNA replication</keyword>
<dbReference type="RefSeq" id="WP_274689614.1">
    <property type="nucleotide sequence ID" value="NZ_JAPMOU010000018.1"/>
</dbReference>
<evidence type="ECO:0000256" key="7">
    <source>
        <dbReference type="ARBA" id="ARBA00023016"/>
    </source>
</evidence>
<dbReference type="CDD" id="cd10747">
    <property type="entry name" value="DnaJ_C"/>
    <property type="match status" value="1"/>
</dbReference>
<comment type="domain">
    <text evidence="9">The J domain is necessary and sufficient to stimulate DnaK ATPase activity. Zinc center 1 plays an important role in the autonomous, DnaK-independent chaperone activity of DnaJ. Zinc center 2 is essential for interaction with DnaK and for DnaJ activity.</text>
</comment>
<gene>
    <name evidence="9 13" type="primary">dnaJ</name>
    <name evidence="13" type="ORF">ORQ98_15025</name>
</gene>
<dbReference type="EMBL" id="JAPMOU010000018">
    <property type="protein sequence ID" value="MDE1463274.1"/>
    <property type="molecule type" value="Genomic_DNA"/>
</dbReference>
<organism evidence="13 14">
    <name type="scientific">Spartinivicinus poritis</name>
    <dbReference type="NCBI Taxonomy" id="2994640"/>
    <lineage>
        <taxon>Bacteria</taxon>
        <taxon>Pseudomonadati</taxon>
        <taxon>Pseudomonadota</taxon>
        <taxon>Gammaproteobacteria</taxon>
        <taxon>Oceanospirillales</taxon>
        <taxon>Zooshikellaceae</taxon>
        <taxon>Spartinivicinus</taxon>
    </lineage>
</organism>
<dbReference type="InterPro" id="IPR012724">
    <property type="entry name" value="DnaJ"/>
</dbReference>
<dbReference type="PANTHER" id="PTHR43096">
    <property type="entry name" value="DNAJ HOMOLOG 1, MITOCHONDRIAL-RELATED"/>
    <property type="match status" value="1"/>
</dbReference>
<comment type="similarity">
    <text evidence="9">Belongs to the DnaJ family.</text>
</comment>
<evidence type="ECO:0000313" key="13">
    <source>
        <dbReference type="EMBL" id="MDE1463274.1"/>
    </source>
</evidence>
<dbReference type="PROSITE" id="PS50076">
    <property type="entry name" value="DNAJ_2"/>
    <property type="match status" value="1"/>
</dbReference>
<dbReference type="SUPFAM" id="SSF46565">
    <property type="entry name" value="Chaperone J-domain"/>
    <property type="match status" value="1"/>
</dbReference>
<dbReference type="InterPro" id="IPR008971">
    <property type="entry name" value="HSP40/DnaJ_pept-bd"/>
</dbReference>
<dbReference type="PROSITE" id="PS00636">
    <property type="entry name" value="DNAJ_1"/>
    <property type="match status" value="1"/>
</dbReference>
<comment type="subunit">
    <text evidence="9">Homodimer.</text>
</comment>
<evidence type="ECO:0000256" key="4">
    <source>
        <dbReference type="ARBA" id="ARBA00022737"/>
    </source>
</evidence>
<dbReference type="CDD" id="cd10719">
    <property type="entry name" value="DnaJ_zf"/>
    <property type="match status" value="1"/>
</dbReference>
<keyword evidence="1 9" id="KW-0963">Cytoplasm</keyword>
<keyword evidence="13" id="KW-0560">Oxidoreductase</keyword>
<dbReference type="HAMAP" id="MF_01152">
    <property type="entry name" value="DnaJ"/>
    <property type="match status" value="1"/>
</dbReference>
<feature type="binding site" evidence="9">
    <location>
        <position position="193"/>
    </location>
    <ligand>
        <name>Zn(2+)</name>
        <dbReference type="ChEBI" id="CHEBI:29105"/>
        <label>2</label>
    </ligand>
</feature>
<feature type="domain" description="J" evidence="11">
    <location>
        <begin position="5"/>
        <end position="70"/>
    </location>
</feature>
<evidence type="ECO:0000256" key="1">
    <source>
        <dbReference type="ARBA" id="ARBA00022490"/>
    </source>
</evidence>
<keyword evidence="3 9" id="KW-0479">Metal-binding</keyword>
<dbReference type="InterPro" id="IPR001305">
    <property type="entry name" value="HSP_DnaJ_Cys-rich_dom"/>
</dbReference>
<keyword evidence="7 9" id="KW-0346">Stress response</keyword>
<proteinExistence type="inferred from homology"/>
<evidence type="ECO:0000256" key="10">
    <source>
        <dbReference type="PROSITE-ProRule" id="PRU00546"/>
    </source>
</evidence>
<evidence type="ECO:0000256" key="9">
    <source>
        <dbReference type="HAMAP-Rule" id="MF_01152"/>
    </source>
</evidence>
<comment type="cofactor">
    <cofactor evidence="9">
        <name>Zn(2+)</name>
        <dbReference type="ChEBI" id="CHEBI:29105"/>
    </cofactor>
    <text evidence="9">Binds 2 Zn(2+) ions per monomer.</text>
</comment>
<dbReference type="GO" id="GO:0016491">
    <property type="term" value="F:oxidoreductase activity"/>
    <property type="evidence" value="ECO:0007669"/>
    <property type="project" value="UniProtKB-KW"/>
</dbReference>
<dbReference type="SUPFAM" id="SSF49493">
    <property type="entry name" value="HSP40/DnaJ peptide-binding domain"/>
    <property type="match status" value="2"/>
</dbReference>
<dbReference type="PANTHER" id="PTHR43096:SF48">
    <property type="entry name" value="CHAPERONE PROTEIN DNAJ"/>
    <property type="match status" value="1"/>
</dbReference>
<evidence type="ECO:0000259" key="12">
    <source>
        <dbReference type="PROSITE" id="PS51188"/>
    </source>
</evidence>
<keyword evidence="4 9" id="KW-0677">Repeat</keyword>
<evidence type="ECO:0000259" key="11">
    <source>
        <dbReference type="PROSITE" id="PS50076"/>
    </source>
</evidence>
<dbReference type="Pfam" id="PF00684">
    <property type="entry name" value="DnaJ_CXXCXGXG"/>
    <property type="match status" value="1"/>
</dbReference>
<name>A0ABT5UDV0_9GAMM</name>
<feature type="binding site" evidence="9">
    <location>
        <position position="154"/>
    </location>
    <ligand>
        <name>Zn(2+)</name>
        <dbReference type="ChEBI" id="CHEBI:29105"/>
        <label>1</label>
    </ligand>
</feature>
<evidence type="ECO:0000256" key="2">
    <source>
        <dbReference type="ARBA" id="ARBA00022705"/>
    </source>
</evidence>
<dbReference type="PROSITE" id="PS51188">
    <property type="entry name" value="ZF_CR"/>
    <property type="match status" value="1"/>
</dbReference>
<feature type="binding site" evidence="9">
    <location>
        <position position="151"/>
    </location>
    <ligand>
        <name>Zn(2+)</name>
        <dbReference type="ChEBI" id="CHEBI:29105"/>
        <label>1</label>
    </ligand>
</feature>
<feature type="binding site" evidence="9">
    <location>
        <position position="204"/>
    </location>
    <ligand>
        <name>Zn(2+)</name>
        <dbReference type="ChEBI" id="CHEBI:29105"/>
        <label>1</label>
    </ligand>
</feature>
<accession>A0ABT5UDV0</accession>
<evidence type="ECO:0000256" key="5">
    <source>
        <dbReference type="ARBA" id="ARBA00022771"/>
    </source>
</evidence>
<dbReference type="InterPro" id="IPR001623">
    <property type="entry name" value="DnaJ_domain"/>
</dbReference>
<dbReference type="InterPro" id="IPR036410">
    <property type="entry name" value="HSP_DnaJ_Cys-rich_dom_sf"/>
</dbReference>
<dbReference type="Pfam" id="PF00226">
    <property type="entry name" value="DnaJ"/>
    <property type="match status" value="1"/>
</dbReference>
<dbReference type="NCBIfam" id="NF008035">
    <property type="entry name" value="PRK10767.1"/>
    <property type="match status" value="1"/>
</dbReference>
<dbReference type="Gene3D" id="2.10.230.10">
    <property type="entry name" value="Heat shock protein DnaJ, cysteine-rich domain"/>
    <property type="match status" value="1"/>
</dbReference>
<comment type="function">
    <text evidence="9">Participates actively in the response to hyperosmotic and heat shock by preventing the aggregation of stress-denatured proteins and by disaggregating proteins, also in an autonomous, DnaK-independent fashion. Unfolded proteins bind initially to DnaJ; upon interaction with the DnaJ-bound protein, DnaK hydrolyzes its bound ATP, resulting in the formation of a stable complex. GrpE releases ADP from DnaK; ATP binding to DnaK triggers the release of the substrate protein, thus completing the reaction cycle. Several rounds of ATP-dependent interactions between DnaJ, DnaK and GrpE are required for fully efficient folding. Also involved, together with DnaK and GrpE, in the DNA replication of plasmids through activation of initiation proteins.</text>
</comment>
<feature type="repeat" description="CXXCXGXG motif" evidence="9">
    <location>
        <begin position="151"/>
        <end position="158"/>
    </location>
</feature>
<dbReference type="SUPFAM" id="SSF57938">
    <property type="entry name" value="DnaJ/Hsp40 cysteine-rich domain"/>
    <property type="match status" value="1"/>
</dbReference>
<feature type="binding site" evidence="9">
    <location>
        <position position="171"/>
    </location>
    <ligand>
        <name>Zn(2+)</name>
        <dbReference type="ChEBI" id="CHEBI:29105"/>
        <label>2</label>
    </ligand>
</feature>
<evidence type="ECO:0000256" key="3">
    <source>
        <dbReference type="ARBA" id="ARBA00022723"/>
    </source>
</evidence>
<dbReference type="CDD" id="cd06257">
    <property type="entry name" value="DnaJ"/>
    <property type="match status" value="1"/>
</dbReference>
<comment type="subcellular location">
    <subcellularLocation>
        <location evidence="9">Cytoplasm</location>
    </subcellularLocation>
</comment>
<dbReference type="Proteomes" id="UP001528823">
    <property type="component" value="Unassembled WGS sequence"/>
</dbReference>
<evidence type="ECO:0000313" key="14">
    <source>
        <dbReference type="Proteomes" id="UP001528823"/>
    </source>
</evidence>
<keyword evidence="8 9" id="KW-0143">Chaperone</keyword>
<feature type="zinc finger region" description="CR-type" evidence="10">
    <location>
        <begin position="138"/>
        <end position="216"/>
    </location>
</feature>
<dbReference type="InterPro" id="IPR002939">
    <property type="entry name" value="DnaJ_C"/>
</dbReference>
<protein>
    <recommendedName>
        <fullName evidence="9">Chaperone protein DnaJ</fullName>
    </recommendedName>
</protein>
<dbReference type="NCBIfam" id="TIGR02349">
    <property type="entry name" value="DnaJ_bact"/>
    <property type="match status" value="1"/>
</dbReference>
<keyword evidence="6 9" id="KW-0862">Zinc</keyword>